<keyword evidence="2" id="KW-0732">Signal</keyword>
<evidence type="ECO:0000313" key="3">
    <source>
        <dbReference type="EMBL" id="MFH8587509.1"/>
    </source>
</evidence>
<evidence type="ECO:0000256" key="2">
    <source>
        <dbReference type="SAM" id="SignalP"/>
    </source>
</evidence>
<dbReference type="RefSeq" id="WP_367433377.1">
    <property type="nucleotide sequence ID" value="NZ_CP108413.1"/>
</dbReference>
<comment type="caution">
    <text evidence="3">The sequence shown here is derived from an EMBL/GenBank/DDBJ whole genome shotgun (WGS) entry which is preliminary data.</text>
</comment>
<keyword evidence="4" id="KW-1185">Reference proteome</keyword>
<protein>
    <submittedName>
        <fullName evidence="3">DUF3558 domain-containing protein</fullName>
    </submittedName>
</protein>
<reference evidence="3 4" key="1">
    <citation type="submission" date="2024-10" db="EMBL/GenBank/DDBJ databases">
        <title>The Natural Products Discovery Center: Release of the First 8490 Sequenced Strains for Exploring Actinobacteria Biosynthetic Diversity.</title>
        <authorList>
            <person name="Kalkreuter E."/>
            <person name="Kautsar S.A."/>
            <person name="Yang D."/>
            <person name="Bader C.D."/>
            <person name="Teijaro C.N."/>
            <person name="Fluegel L."/>
            <person name="Davis C.M."/>
            <person name="Simpson J.R."/>
            <person name="Lauterbach L."/>
            <person name="Steele A.D."/>
            <person name="Gui C."/>
            <person name="Meng S."/>
            <person name="Li G."/>
            <person name="Viehrig K."/>
            <person name="Ye F."/>
            <person name="Su P."/>
            <person name="Kiefer A.F."/>
            <person name="Nichols A."/>
            <person name="Cepeda A.J."/>
            <person name="Yan W."/>
            <person name="Fan B."/>
            <person name="Jiang Y."/>
            <person name="Adhikari A."/>
            <person name="Zheng C.-J."/>
            <person name="Schuster L."/>
            <person name="Cowan T.M."/>
            <person name="Smanski M.J."/>
            <person name="Chevrette M.G."/>
            <person name="De Carvalho L.P.S."/>
            <person name="Shen B."/>
        </authorList>
    </citation>
    <scope>NUCLEOTIDE SEQUENCE [LARGE SCALE GENOMIC DNA]</scope>
    <source>
        <strain evidence="3 4">NPDC018013</strain>
    </source>
</reference>
<name>A0ABW7RHG9_9ACTN</name>
<evidence type="ECO:0000313" key="4">
    <source>
        <dbReference type="Proteomes" id="UP001610990"/>
    </source>
</evidence>
<feature type="region of interest" description="Disordered" evidence="1">
    <location>
        <begin position="31"/>
        <end position="54"/>
    </location>
</feature>
<accession>A0ABW7RHG9</accession>
<feature type="signal peptide" evidence="2">
    <location>
        <begin position="1"/>
        <end position="23"/>
    </location>
</feature>
<proteinExistence type="predicted"/>
<organism evidence="3 4">
    <name type="scientific">Streptomyces celluloflavus</name>
    <dbReference type="NCBI Taxonomy" id="58344"/>
    <lineage>
        <taxon>Bacteria</taxon>
        <taxon>Bacillati</taxon>
        <taxon>Actinomycetota</taxon>
        <taxon>Actinomycetes</taxon>
        <taxon>Kitasatosporales</taxon>
        <taxon>Streptomycetaceae</taxon>
        <taxon>Streptomyces</taxon>
    </lineage>
</organism>
<dbReference type="PROSITE" id="PS51257">
    <property type="entry name" value="PROKAR_LIPOPROTEIN"/>
    <property type="match status" value="1"/>
</dbReference>
<feature type="compositionally biased region" description="Low complexity" evidence="1">
    <location>
        <begin position="31"/>
        <end position="46"/>
    </location>
</feature>
<sequence length="245" mass="25123">MHRSAKRLAGLLTCAAVPVMLVAGCSGSGTDSSGDTATSDAPSSKTGGAGGSATGSTAPSLALAKYKKLPNPCEAFSQDTIKNLLPKVKNASGEQGKSSDNNARGYCAWNSSDAKGVDGTQYRWLDVSYQRYDSEQGIGTGEKRATEFYAKKVEDAKATEGAKNVKTAKTDGTGDEATSLTYESKKDGNDFGNATVVMRTANVVITLNYNGAGLAGADTPKSADLLKSAQAAAKEAVTAVNKANG</sequence>
<dbReference type="Proteomes" id="UP001610990">
    <property type="component" value="Unassembled WGS sequence"/>
</dbReference>
<evidence type="ECO:0000256" key="1">
    <source>
        <dbReference type="SAM" id="MobiDB-lite"/>
    </source>
</evidence>
<feature type="chain" id="PRO_5045105505" evidence="2">
    <location>
        <begin position="24"/>
        <end position="245"/>
    </location>
</feature>
<dbReference type="EMBL" id="JBIRGH010000016">
    <property type="protein sequence ID" value="MFH8587509.1"/>
    <property type="molecule type" value="Genomic_DNA"/>
</dbReference>
<gene>
    <name evidence="3" type="ORF">ACH4GP_24435</name>
</gene>
<feature type="region of interest" description="Disordered" evidence="1">
    <location>
        <begin position="161"/>
        <end position="185"/>
    </location>
</feature>